<evidence type="ECO:0000256" key="3">
    <source>
        <dbReference type="ARBA" id="ARBA00022737"/>
    </source>
</evidence>
<evidence type="ECO:0000256" key="1">
    <source>
        <dbReference type="ARBA" id="ARBA00022614"/>
    </source>
</evidence>
<dbReference type="InterPro" id="IPR013783">
    <property type="entry name" value="Ig-like_fold"/>
</dbReference>
<proteinExistence type="predicted"/>
<sequence>MKKLLLILTLCITASSYAQIINFPDANFKAKLLAAESGNGIAYGTSGGSFKLDANDDGEIEVSEALLVGTLHLRSSNISDLTGLESFANIRTLNCDYNNLTILDLSALNNIEKVNANNNSLTSVTIAGSASLEYINLNTNQLTSIYLNGLPNLGALSINDNQITTLDAQVLTEAYRLDCKGNLLTSLDVSNLSSLILLRCDNNLLESLNIKNGNFRQTGWSFSGNPTLKYICADPELFTIVENKITEYGYTDCYVNSLCSYVSGQSFYSITGAILFDEEADGCDMNDAVSPNLEFTLYNGSNTGTAFSDATGNYHFDIQDGNYTVTPVPINPTYFTISPASVTVNFPADPAPNTQDFCVTPNGVYNDLAIEFGSSGVAAFTNTSYPISDDYPIALADNDLSFSFRIFYQNKGTTTQSGTLNYGFDNAEITMVTTTPVATNQTSNSLSWNFTDLRPFETREILVVLEFTGQGMHNFFHTATVTPSETEFTPSDNTISLTHEVFCCLLSTPESSFSDYFTMYPNPTKNTLNLKLKKNIAISSFTVYNMFGQKVKTIPYRNTELTSIDVTDLKTGQYFIRIATDKTVLTARFIKE</sequence>
<dbReference type="Proteomes" id="UP000464657">
    <property type="component" value="Chromosome"/>
</dbReference>
<dbReference type="KEGG" id="kan:IMCC3317_19910"/>
<keyword evidence="3" id="KW-0677">Repeat</keyword>
<evidence type="ECO:0000259" key="5">
    <source>
        <dbReference type="Pfam" id="PF18962"/>
    </source>
</evidence>
<dbReference type="AlphaFoldDB" id="A0A7L4ZIR2"/>
<dbReference type="NCBIfam" id="TIGR04183">
    <property type="entry name" value="Por_Secre_tail"/>
    <property type="match status" value="1"/>
</dbReference>
<dbReference type="GO" id="GO:0035591">
    <property type="term" value="F:signaling adaptor activity"/>
    <property type="evidence" value="ECO:0007669"/>
    <property type="project" value="TreeGrafter"/>
</dbReference>
<keyword evidence="7" id="KW-1185">Reference proteome</keyword>
<dbReference type="SUPFAM" id="SSF52058">
    <property type="entry name" value="L domain-like"/>
    <property type="match status" value="1"/>
</dbReference>
<dbReference type="EMBL" id="CP019288">
    <property type="protein sequence ID" value="QHI36628.1"/>
    <property type="molecule type" value="Genomic_DNA"/>
</dbReference>
<keyword evidence="1" id="KW-0433">Leucine-rich repeat</keyword>
<dbReference type="PANTHER" id="PTHR47566">
    <property type="match status" value="1"/>
</dbReference>
<name>A0A7L4ZIR2_9FLAO</name>
<feature type="signal peptide" evidence="4">
    <location>
        <begin position="1"/>
        <end position="18"/>
    </location>
</feature>
<dbReference type="RefSeq" id="WP_160129318.1">
    <property type="nucleotide sequence ID" value="NZ_CP019288.1"/>
</dbReference>
<evidence type="ECO:0000313" key="6">
    <source>
        <dbReference type="EMBL" id="QHI36628.1"/>
    </source>
</evidence>
<dbReference type="SUPFAM" id="SSF49478">
    <property type="entry name" value="Cna protein B-type domain"/>
    <property type="match status" value="1"/>
</dbReference>
<organism evidence="6 7">
    <name type="scientific">Kordia antarctica</name>
    <dbReference type="NCBI Taxonomy" id="1218801"/>
    <lineage>
        <taxon>Bacteria</taxon>
        <taxon>Pseudomonadati</taxon>
        <taxon>Bacteroidota</taxon>
        <taxon>Flavobacteriia</taxon>
        <taxon>Flavobacteriales</taxon>
        <taxon>Flavobacteriaceae</taxon>
        <taxon>Kordia</taxon>
    </lineage>
</organism>
<keyword evidence="2 4" id="KW-0732">Signal</keyword>
<dbReference type="InterPro" id="IPR026444">
    <property type="entry name" value="Secre_tail"/>
</dbReference>
<feature type="chain" id="PRO_5029485750" evidence="4">
    <location>
        <begin position="19"/>
        <end position="592"/>
    </location>
</feature>
<accession>A0A7L4ZIR2</accession>
<feature type="domain" description="Secretion system C-terminal sorting" evidence="5">
    <location>
        <begin position="519"/>
        <end position="589"/>
    </location>
</feature>
<evidence type="ECO:0000256" key="2">
    <source>
        <dbReference type="ARBA" id="ARBA00022729"/>
    </source>
</evidence>
<dbReference type="Pfam" id="PF18962">
    <property type="entry name" value="Por_Secre_tail"/>
    <property type="match status" value="1"/>
</dbReference>
<dbReference type="Gene3D" id="2.60.40.3080">
    <property type="match status" value="1"/>
</dbReference>
<dbReference type="Gene3D" id="3.80.10.10">
    <property type="entry name" value="Ribonuclease Inhibitor"/>
    <property type="match status" value="1"/>
</dbReference>
<reference evidence="6 7" key="1">
    <citation type="journal article" date="2013" name="Int. J. Syst. Evol. Microbiol.">
        <title>Kordia antarctica sp. nov., isolated from Antarctic seawater.</title>
        <authorList>
            <person name="Baek K."/>
            <person name="Choi A."/>
            <person name="Kang I."/>
            <person name="Lee K."/>
            <person name="Cho J.C."/>
        </authorList>
    </citation>
    <scope>NUCLEOTIDE SEQUENCE [LARGE SCALE GENOMIC DNA]</scope>
    <source>
        <strain evidence="6 7">IMCC3317</strain>
    </source>
</reference>
<evidence type="ECO:0000313" key="7">
    <source>
        <dbReference type="Proteomes" id="UP000464657"/>
    </source>
</evidence>
<gene>
    <name evidence="6" type="primary">inlJ_2</name>
    <name evidence="6" type="ORF">IMCC3317_19910</name>
</gene>
<dbReference type="Gene3D" id="2.60.40.10">
    <property type="entry name" value="Immunoglobulins"/>
    <property type="match status" value="1"/>
</dbReference>
<dbReference type="InterPro" id="IPR032675">
    <property type="entry name" value="LRR_dom_sf"/>
</dbReference>
<dbReference type="InterPro" id="IPR052574">
    <property type="entry name" value="CDIRP"/>
</dbReference>
<dbReference type="OrthoDB" id="1110367at2"/>
<evidence type="ECO:0000256" key="4">
    <source>
        <dbReference type="SAM" id="SignalP"/>
    </source>
</evidence>
<dbReference type="PANTHER" id="PTHR47566:SF1">
    <property type="entry name" value="PROTEIN NUD1"/>
    <property type="match status" value="1"/>
</dbReference>
<protein>
    <submittedName>
        <fullName evidence="6">Internalin-J</fullName>
    </submittedName>
</protein>